<evidence type="ECO:0000256" key="9">
    <source>
        <dbReference type="ARBA" id="ARBA00022840"/>
    </source>
</evidence>
<dbReference type="FunFam" id="3.40.50.300:FF:000299">
    <property type="entry name" value="ABC transporter ATP-binding protein/permease"/>
    <property type="match status" value="1"/>
</dbReference>
<comment type="caution">
    <text evidence="12">Lacks conserved residue(s) required for the propagation of feature annotation.</text>
</comment>
<feature type="coiled-coil region" evidence="13">
    <location>
        <begin position="980"/>
        <end position="1014"/>
    </location>
</feature>
<evidence type="ECO:0000256" key="2">
    <source>
        <dbReference type="ARBA" id="ARBA00004651"/>
    </source>
</evidence>
<evidence type="ECO:0000259" key="15">
    <source>
        <dbReference type="PROSITE" id="PS50929"/>
    </source>
</evidence>
<dbReference type="Gene3D" id="3.40.50.300">
    <property type="entry name" value="P-loop containing nucleotide triphosphate hydrolases"/>
    <property type="match status" value="1"/>
</dbReference>
<dbReference type="AlphaFoldDB" id="A0A2S7EPW7"/>
<dbReference type="InterPro" id="IPR010129">
    <property type="entry name" value="T1SS_HlyD"/>
</dbReference>
<dbReference type="GO" id="GO:0034040">
    <property type="term" value="F:ATPase-coupled lipid transmembrane transporter activity"/>
    <property type="evidence" value="ECO:0007669"/>
    <property type="project" value="TreeGrafter"/>
</dbReference>
<dbReference type="PROSITE" id="PS50929">
    <property type="entry name" value="ABC_TM1F"/>
    <property type="match status" value="1"/>
</dbReference>
<dbReference type="InterPro" id="IPR017871">
    <property type="entry name" value="ABC_transporter-like_CS"/>
</dbReference>
<dbReference type="RefSeq" id="WP_104558995.1">
    <property type="nucleotide sequence ID" value="NZ_CP043476.1"/>
</dbReference>
<feature type="domain" description="ABC transporter" evidence="14">
    <location>
        <begin position="482"/>
        <end position="717"/>
    </location>
</feature>
<evidence type="ECO:0000256" key="7">
    <source>
        <dbReference type="ARBA" id="ARBA00022692"/>
    </source>
</evidence>
<dbReference type="Proteomes" id="UP000238261">
    <property type="component" value="Unassembled WGS sequence"/>
</dbReference>
<evidence type="ECO:0000256" key="1">
    <source>
        <dbReference type="ARBA" id="ARBA00004167"/>
    </source>
</evidence>
<feature type="domain" description="ABC transmembrane type-1" evidence="15">
    <location>
        <begin position="171"/>
        <end position="450"/>
    </location>
</feature>
<dbReference type="PROSITE" id="PS50893">
    <property type="entry name" value="ABC_TRANSPORTER_2"/>
    <property type="match status" value="1"/>
</dbReference>
<evidence type="ECO:0000256" key="6">
    <source>
        <dbReference type="ARBA" id="ARBA00022475"/>
    </source>
</evidence>
<dbReference type="EMBL" id="MDEG01000033">
    <property type="protein sequence ID" value="PPU95162.1"/>
    <property type="molecule type" value="Genomic_DNA"/>
</dbReference>
<dbReference type="PRINTS" id="PR01490">
    <property type="entry name" value="RTXTOXIND"/>
</dbReference>
<organism evidence="17 18">
    <name type="scientific">Xanthomonas hyacinthi</name>
    <dbReference type="NCBI Taxonomy" id="56455"/>
    <lineage>
        <taxon>Bacteria</taxon>
        <taxon>Pseudomonadati</taxon>
        <taxon>Pseudomonadota</taxon>
        <taxon>Gammaproteobacteria</taxon>
        <taxon>Lysobacterales</taxon>
        <taxon>Lysobacteraceae</taxon>
        <taxon>Xanthomonas</taxon>
    </lineage>
</organism>
<dbReference type="PANTHER" id="PTHR24221:SF647">
    <property type="entry name" value="BLL6336 PROTEIN"/>
    <property type="match status" value="1"/>
</dbReference>
<dbReference type="Pfam" id="PF25988">
    <property type="entry name" value="HH_CyaD"/>
    <property type="match status" value="1"/>
</dbReference>
<dbReference type="InterPro" id="IPR010132">
    <property type="entry name" value="ATPase_T1SS_HlyB"/>
</dbReference>
<dbReference type="Pfam" id="PF00664">
    <property type="entry name" value="ABC_membrane"/>
    <property type="match status" value="1"/>
</dbReference>
<dbReference type="NCBIfam" id="TIGR01843">
    <property type="entry name" value="type_I_hlyD"/>
    <property type="match status" value="1"/>
</dbReference>
<gene>
    <name evidence="17" type="ORF">XhyaCFBP1156_19705</name>
</gene>
<proteinExistence type="inferred from homology"/>
<dbReference type="CDD" id="cd02417">
    <property type="entry name" value="Peptidase_C39_likeA"/>
    <property type="match status" value="1"/>
</dbReference>
<dbReference type="Gene3D" id="3.90.70.10">
    <property type="entry name" value="Cysteine proteinases"/>
    <property type="match status" value="1"/>
</dbReference>
<dbReference type="GO" id="GO:0005524">
    <property type="term" value="F:ATP binding"/>
    <property type="evidence" value="ECO:0007669"/>
    <property type="project" value="UniProtKB-KW"/>
</dbReference>
<keyword evidence="8" id="KW-0547">Nucleotide-binding</keyword>
<name>A0A2S7EPW7_9XANT</name>
<dbReference type="InterPro" id="IPR003593">
    <property type="entry name" value="AAA+_ATPase"/>
</dbReference>
<keyword evidence="12" id="KW-0997">Cell inner membrane</keyword>
<comment type="similarity">
    <text evidence="4 12">Belongs to the membrane fusion protein (MFP) (TC 8.A.1) family.</text>
</comment>
<keyword evidence="6 12" id="KW-1003">Cell membrane</keyword>
<dbReference type="InterPro" id="IPR003439">
    <property type="entry name" value="ABC_transporter-like_ATP-bd"/>
</dbReference>
<dbReference type="InterPro" id="IPR005074">
    <property type="entry name" value="Peptidase_C39"/>
</dbReference>
<reference evidence="18" key="1">
    <citation type="submission" date="2016-08" db="EMBL/GenBank/DDBJ databases">
        <authorList>
            <person name="Merda D."/>
            <person name="Briand M."/>
            <person name="Taghouti G."/>
            <person name="Carrere S."/>
            <person name="Gouzy J."/>
            <person name="Portier P."/>
            <person name="Jacques M.-A."/>
            <person name="Fischer-Le Saux M."/>
        </authorList>
    </citation>
    <scope>NUCLEOTIDE SEQUENCE [LARGE SCALE GENOMIC DNA]</scope>
    <source>
        <strain evidence="18">CFBP1156</strain>
    </source>
</reference>
<feature type="domain" description="Peptidase C39" evidence="16">
    <location>
        <begin position="16"/>
        <end position="139"/>
    </location>
</feature>
<dbReference type="SUPFAM" id="SSF52540">
    <property type="entry name" value="P-loop containing nucleoside triphosphate hydrolases"/>
    <property type="match status" value="1"/>
</dbReference>
<dbReference type="SMART" id="SM00382">
    <property type="entry name" value="AAA"/>
    <property type="match status" value="1"/>
</dbReference>
<evidence type="ECO:0000256" key="10">
    <source>
        <dbReference type="ARBA" id="ARBA00022989"/>
    </source>
</evidence>
<dbReference type="InterPro" id="IPR059040">
    <property type="entry name" value="HH_CyaD-like"/>
</dbReference>
<evidence type="ECO:0000256" key="8">
    <source>
        <dbReference type="ARBA" id="ARBA00022741"/>
    </source>
</evidence>
<dbReference type="GO" id="GO:0005886">
    <property type="term" value="C:plasma membrane"/>
    <property type="evidence" value="ECO:0007669"/>
    <property type="project" value="UniProtKB-SubCell"/>
</dbReference>
<dbReference type="InterPro" id="IPR039421">
    <property type="entry name" value="Type_1_exporter"/>
</dbReference>
<keyword evidence="7 12" id="KW-0812">Transmembrane</keyword>
<evidence type="ECO:0000313" key="17">
    <source>
        <dbReference type="EMBL" id="PPU95162.1"/>
    </source>
</evidence>
<sequence>MQQGNAALAIVSAPEESSSSGATDLGLRGLVLLAQYHGVAADAAQLAHEFGRNGESFDEATLLLAARKVGLKARVSALPASRLPMANLPALAWDRDGQAFLIARIQGEQALVHDLAERRPRQLSLAELEQRYGGRLMQVASRASVLGQLARFDFTWFVPAVIKYRRMLLEVFVVSLFIQLFALVTPLFFQVVMDKVLVHNGLTTLDVIAIGLVCMALFEVVLTGLRTYVFAHTSSKIDVELGARLFRHVLALPLAYFESRRVGDTIARVRELENIRSFLTGQALTSVLDLLFTGVFLAVMFWYSGGLTLIVVLSLPAYALISAAITPVLRKRLQDKFARGADNQSFLVETISGIGTVKAMAVDPRATRTWDNQLAGYVSAGFGVTRVATVGQQSVQLVQKLVGVAILFFGAKLVIEGKLSLGQLIAFNMLSGQVAAPIIRLAQLWQDFQQVGISVERLGDILNTRTEVTGSRVALPPIQGRVSFERVHFRYRPEAPEVLAGIELEIKPGEVIGIVGRSGSGKSTLTKLVQRLYTPERGRVLIDGHDLALADPAWLRRQLGVVLQENFLFNRSIRENIALADPGTPLERVIHAAKLAGAHEFISELPEGYDTSVGEHGTGLSGGQRQRVAIARALITDPRILILDEATSALDYESEHAVMSNMRAICKGRTVLIIAHRLSTVRQANRIVVVEKGSIVETGTHAELVDRPDGHYARLHRLQGGGGGMRHLIDGCKDFLQRYGKVFRAAWQVRHELDPPRRQADELAFLPAHLELIETPTSPTVRWTMRIIVAFFCVALLWACLGKLDIVAVAPGKMVVDSRTKVIQPADTAVVRRILVRHGQKVKAGEPLIELDATTTGAELAQAGEALTEARVAALRLAALAASIGSGVTPHLAPAADVPAGRLAAEQALASSQFEALQAKRHNLQATIAQRRAELQTTRDAIEPLAESARISKGRAEDYGRLVEGKYVGRHEYLLREQERIAAERDLATQRNRMREIESALIAAEEELRVLVTDFRRQTLDELREAEQKVAQGTPELAKAGQRDRLMTLRAPVDGTVQQLAVHTVGGVVTPAQELLAVVPQEALEVEATVLNKDIGFVRPGQVVTVKIESFPYTRYGYLTGKVVSVSHDAAQDEDLGLVFPARIRLDGSSLDIDGVVVSMSAGMTLSAEIKTGKRRVIDYLLSPLRQHVGEGLRER</sequence>
<dbReference type="PROSITE" id="PS00211">
    <property type="entry name" value="ABC_TRANSPORTER_1"/>
    <property type="match status" value="1"/>
</dbReference>
<feature type="transmembrane region" description="Helical" evidence="12">
    <location>
        <begin position="787"/>
        <end position="810"/>
    </location>
</feature>
<keyword evidence="11 12" id="KW-0472">Membrane</keyword>
<evidence type="ECO:0000256" key="4">
    <source>
        <dbReference type="ARBA" id="ARBA00009477"/>
    </source>
</evidence>
<feature type="transmembrane region" description="Helical" evidence="12">
    <location>
        <begin position="278"/>
        <end position="303"/>
    </location>
</feature>
<dbReference type="FunFam" id="1.20.1560.10:FF:000056">
    <property type="entry name" value="Alpha-hemolysin translocation ATP-binding protein HlyB"/>
    <property type="match status" value="1"/>
</dbReference>
<keyword evidence="9" id="KW-0067">ATP-binding</keyword>
<dbReference type="GO" id="GO:0140359">
    <property type="term" value="F:ABC-type transporter activity"/>
    <property type="evidence" value="ECO:0007669"/>
    <property type="project" value="InterPro"/>
</dbReference>
<keyword evidence="18" id="KW-1185">Reference proteome</keyword>
<dbReference type="InterPro" id="IPR036640">
    <property type="entry name" value="ABC1_TM_sf"/>
</dbReference>
<evidence type="ECO:0000256" key="13">
    <source>
        <dbReference type="SAM" id="Coils"/>
    </source>
</evidence>
<dbReference type="Pfam" id="PF26002">
    <property type="entry name" value="Beta-barrel_AprE"/>
    <property type="match status" value="1"/>
</dbReference>
<dbReference type="OrthoDB" id="9775513at2"/>
<dbReference type="GO" id="GO:0030253">
    <property type="term" value="P:protein secretion by the type I secretion system"/>
    <property type="evidence" value="ECO:0007669"/>
    <property type="project" value="InterPro"/>
</dbReference>
<accession>A0A2S7EPW7</accession>
<keyword evidence="13" id="KW-0175">Coiled coil</keyword>
<evidence type="ECO:0000313" key="18">
    <source>
        <dbReference type="Proteomes" id="UP000238261"/>
    </source>
</evidence>
<dbReference type="Gene3D" id="1.20.1560.10">
    <property type="entry name" value="ABC transporter type 1, transmembrane domain"/>
    <property type="match status" value="1"/>
</dbReference>
<keyword evidence="5 12" id="KW-0813">Transport</keyword>
<evidence type="ECO:0000256" key="11">
    <source>
        <dbReference type="ARBA" id="ARBA00023136"/>
    </source>
</evidence>
<evidence type="ECO:0000256" key="5">
    <source>
        <dbReference type="ARBA" id="ARBA00022448"/>
    </source>
</evidence>
<dbReference type="GO" id="GO:0006508">
    <property type="term" value="P:proteolysis"/>
    <property type="evidence" value="ECO:0007669"/>
    <property type="project" value="InterPro"/>
</dbReference>
<evidence type="ECO:0000256" key="3">
    <source>
        <dbReference type="ARBA" id="ARBA00006025"/>
    </source>
</evidence>
<dbReference type="InterPro" id="IPR039395">
    <property type="entry name" value="Peptidase_C39-like_A"/>
</dbReference>
<dbReference type="GO" id="GO:0030256">
    <property type="term" value="C:type I protein secretion system complex"/>
    <property type="evidence" value="ECO:0007669"/>
    <property type="project" value="InterPro"/>
</dbReference>
<dbReference type="Gene3D" id="2.40.50.100">
    <property type="match status" value="1"/>
</dbReference>
<comment type="subcellular location">
    <subcellularLocation>
        <location evidence="12">Cell inner membrane</location>
        <topology evidence="12">Single-pass membrane protein</topology>
    </subcellularLocation>
    <subcellularLocation>
        <location evidence="2">Cell membrane</location>
        <topology evidence="2">Multi-pass membrane protein</topology>
    </subcellularLocation>
    <subcellularLocation>
        <location evidence="1">Membrane</location>
        <topology evidence="1">Single-pass membrane protein</topology>
    </subcellularLocation>
</comment>
<evidence type="ECO:0000259" key="16">
    <source>
        <dbReference type="PROSITE" id="PS50990"/>
    </source>
</evidence>
<dbReference type="PROSITE" id="PS50990">
    <property type="entry name" value="PEPTIDASE_C39"/>
    <property type="match status" value="1"/>
</dbReference>
<evidence type="ECO:0000259" key="14">
    <source>
        <dbReference type="PROSITE" id="PS50893"/>
    </source>
</evidence>
<dbReference type="PANTHER" id="PTHR24221">
    <property type="entry name" value="ATP-BINDING CASSETTE SUB-FAMILY B"/>
    <property type="match status" value="1"/>
</dbReference>
<feature type="transmembrane region" description="Helical" evidence="12">
    <location>
        <begin position="309"/>
        <end position="329"/>
    </location>
</feature>
<dbReference type="Gene3D" id="2.40.30.170">
    <property type="match status" value="1"/>
</dbReference>
<dbReference type="GO" id="GO:0016887">
    <property type="term" value="F:ATP hydrolysis activity"/>
    <property type="evidence" value="ECO:0007669"/>
    <property type="project" value="InterPro"/>
</dbReference>
<dbReference type="Gene3D" id="1.10.287.470">
    <property type="entry name" value="Helix hairpin bin"/>
    <property type="match status" value="1"/>
</dbReference>
<dbReference type="GO" id="GO:0008233">
    <property type="term" value="F:peptidase activity"/>
    <property type="evidence" value="ECO:0007669"/>
    <property type="project" value="InterPro"/>
</dbReference>
<evidence type="ECO:0000256" key="12">
    <source>
        <dbReference type="RuleBase" id="RU365093"/>
    </source>
</evidence>
<dbReference type="SUPFAM" id="SSF90123">
    <property type="entry name" value="ABC transporter transmembrane region"/>
    <property type="match status" value="1"/>
</dbReference>
<dbReference type="InterPro" id="IPR027417">
    <property type="entry name" value="P-loop_NTPase"/>
</dbReference>
<comment type="similarity">
    <text evidence="3">Belongs to the ABC transporter superfamily. Protein-1 exporter (TC 3.A.1.109) family.</text>
</comment>
<comment type="caution">
    <text evidence="17">The sequence shown here is derived from an EMBL/GenBank/DDBJ whole genome shotgun (WGS) entry which is preliminary data.</text>
</comment>
<dbReference type="CDD" id="cd18588">
    <property type="entry name" value="ABC_6TM_CyaB_HlyB_like"/>
    <property type="match status" value="1"/>
</dbReference>
<feature type="transmembrane region" description="Helical" evidence="12">
    <location>
        <begin position="167"/>
        <end position="188"/>
    </location>
</feature>
<dbReference type="Pfam" id="PF00005">
    <property type="entry name" value="ABC_tran"/>
    <property type="match status" value="1"/>
</dbReference>
<keyword evidence="10 12" id="KW-1133">Transmembrane helix</keyword>
<feature type="transmembrane region" description="Helical" evidence="12">
    <location>
        <begin position="208"/>
        <end position="229"/>
    </location>
</feature>
<dbReference type="InterPro" id="IPR011527">
    <property type="entry name" value="ABC1_TM_dom"/>
</dbReference>
<protein>
    <recommendedName>
        <fullName evidence="12">Membrane fusion protein (MFP) family protein</fullName>
    </recommendedName>
</protein>
<dbReference type="InterPro" id="IPR058982">
    <property type="entry name" value="Beta-barrel_AprE"/>
</dbReference>
<dbReference type="Pfam" id="PF03412">
    <property type="entry name" value="Peptidase_C39"/>
    <property type="match status" value="1"/>
</dbReference>
<dbReference type="NCBIfam" id="TIGR01846">
    <property type="entry name" value="type_I_sec_HlyB"/>
    <property type="match status" value="1"/>
</dbReference>